<feature type="non-terminal residue" evidence="2">
    <location>
        <position position="122"/>
    </location>
</feature>
<keyword evidence="1" id="KW-1133">Transmembrane helix</keyword>
<organism evidence="2">
    <name type="scientific">Schistocephalus solidus</name>
    <name type="common">Tapeworm</name>
    <dbReference type="NCBI Taxonomy" id="70667"/>
    <lineage>
        <taxon>Eukaryota</taxon>
        <taxon>Metazoa</taxon>
        <taxon>Spiralia</taxon>
        <taxon>Lophotrochozoa</taxon>
        <taxon>Platyhelminthes</taxon>
        <taxon>Cestoda</taxon>
        <taxon>Eucestoda</taxon>
        <taxon>Diphyllobothriidea</taxon>
        <taxon>Diphyllobothriidae</taxon>
        <taxon>Schistocephalus</taxon>
    </lineage>
</organism>
<feature type="transmembrane region" description="Helical" evidence="1">
    <location>
        <begin position="50"/>
        <end position="74"/>
    </location>
</feature>
<sequence length="122" mass="13695">MGTGEYVHLGLGSKIKRLLETNRVPEGENVVVVNLAIDGLPVFRKTKLGFWPILAMVIRPFISAVFPVAIYCAVVDIDHELIVLDASVSKSQTEFQADMYRRFNIIGKRLLQVQATQRRILA</sequence>
<evidence type="ECO:0000256" key="1">
    <source>
        <dbReference type="SAM" id="Phobius"/>
    </source>
</evidence>
<keyword evidence="1" id="KW-0472">Membrane</keyword>
<keyword evidence="1" id="KW-0812">Transmembrane</keyword>
<accession>A0A0X3NM29</accession>
<evidence type="ECO:0000313" key="2">
    <source>
        <dbReference type="EMBL" id="JAP40768.1"/>
    </source>
</evidence>
<dbReference type="EMBL" id="GEEE01022457">
    <property type="protein sequence ID" value="JAP40768.1"/>
    <property type="molecule type" value="Transcribed_RNA"/>
</dbReference>
<protein>
    <submittedName>
        <fullName evidence="2">Uncharacterized protein</fullName>
    </submittedName>
</protein>
<gene>
    <name evidence="2" type="ORF">TR136905</name>
</gene>
<dbReference type="AlphaFoldDB" id="A0A0X3NM29"/>
<reference evidence="2" key="1">
    <citation type="submission" date="2016-01" db="EMBL/GenBank/DDBJ databases">
        <title>Reference transcriptome for the parasite Schistocephalus solidus: insights into the molecular evolution of parasitism.</title>
        <authorList>
            <person name="Hebert F.O."/>
            <person name="Grambauer S."/>
            <person name="Barber I."/>
            <person name="Landry C.R."/>
            <person name="Aubin-Horth N."/>
        </authorList>
    </citation>
    <scope>NUCLEOTIDE SEQUENCE</scope>
</reference>
<proteinExistence type="predicted"/>
<name>A0A0X3NM29_SCHSO</name>